<feature type="chain" id="PRO_5046535541" evidence="3">
    <location>
        <begin position="21"/>
        <end position="359"/>
    </location>
</feature>
<evidence type="ECO:0000256" key="3">
    <source>
        <dbReference type="SAM" id="SignalP"/>
    </source>
</evidence>
<dbReference type="Proteomes" id="UP001465153">
    <property type="component" value="Unassembled WGS sequence"/>
</dbReference>
<organism evidence="4 5">
    <name type="scientific">Sessilibacter corallicola</name>
    <dbReference type="NCBI Taxonomy" id="2904075"/>
    <lineage>
        <taxon>Bacteria</taxon>
        <taxon>Pseudomonadati</taxon>
        <taxon>Pseudomonadota</taxon>
        <taxon>Gammaproteobacteria</taxon>
        <taxon>Cellvibrionales</taxon>
        <taxon>Cellvibrionaceae</taxon>
        <taxon>Sessilibacter</taxon>
    </lineage>
</organism>
<evidence type="ECO:0000313" key="4">
    <source>
        <dbReference type="EMBL" id="GAA6166629.1"/>
    </source>
</evidence>
<dbReference type="Gene3D" id="2.120.10.30">
    <property type="entry name" value="TolB, C-terminal domain"/>
    <property type="match status" value="1"/>
</dbReference>
<sequence length="359" mass="39281">MKKQFHSLILSLCIAGIAQADKLETVATFDASTPPGNLAIAPNGRLFMSVHEFYGPELRVVEVLKDGSTKPYPTEAWARAPKDNGVGLNGVLGLRVDRQGILWMLDGQNSERGGRVVGWDTRSESLHKVFYLAKPTTRATSFLNDLAIDNSNNAIYIADTGDGKNSALIIVDMNTGKTRRVLEGSKYTVPENIDMVIDKKVVRLGENPARIGVNPITVDPTNTWVYFAPMSGQAMYRIETKYLLDESLSNQALEANVERYGSKPISDGTTVDADGNVYITSVTDHSIGVIRPDGSYDVLHQSKKTLPWPDGFAVGVDGYIYTTINELFRSPPLNGGKNDAKGKFKIVRFKGEGPLINGR</sequence>
<dbReference type="PANTHER" id="PTHR10009">
    <property type="entry name" value="PROTEIN YELLOW-RELATED"/>
    <property type="match status" value="1"/>
</dbReference>
<comment type="subcellular location">
    <subcellularLocation>
        <location evidence="1">Secreted</location>
    </subcellularLocation>
</comment>
<evidence type="ECO:0000256" key="2">
    <source>
        <dbReference type="ARBA" id="ARBA00022525"/>
    </source>
</evidence>
<keyword evidence="3" id="KW-0732">Signal</keyword>
<keyword evidence="5" id="KW-1185">Reference proteome</keyword>
<reference evidence="4 5" key="1">
    <citation type="submission" date="2024-04" db="EMBL/GenBank/DDBJ databases">
        <title>Draft genome sequence of Sessilibacter corallicola NBRC 116591.</title>
        <authorList>
            <person name="Miyakawa T."/>
            <person name="Kusuya Y."/>
            <person name="Miura T."/>
        </authorList>
    </citation>
    <scope>NUCLEOTIDE SEQUENCE [LARGE SCALE GENOMIC DNA]</scope>
    <source>
        <strain evidence="4 5">KU-00831-HH</strain>
    </source>
</reference>
<feature type="signal peptide" evidence="3">
    <location>
        <begin position="1"/>
        <end position="20"/>
    </location>
</feature>
<accession>A0ABQ0A4Q9</accession>
<proteinExistence type="predicted"/>
<protein>
    <submittedName>
        <fullName evidence="4">L-dopachrome tautomerase-related protein</fullName>
    </submittedName>
</protein>
<gene>
    <name evidence="4" type="ORF">NBRC116591_04390</name>
</gene>
<dbReference type="PANTHER" id="PTHR10009:SF18">
    <property type="entry name" value="PROTEIN YELLOW-LIKE PROTEIN"/>
    <property type="match status" value="1"/>
</dbReference>
<evidence type="ECO:0000256" key="1">
    <source>
        <dbReference type="ARBA" id="ARBA00004613"/>
    </source>
</evidence>
<evidence type="ECO:0000313" key="5">
    <source>
        <dbReference type="Proteomes" id="UP001465153"/>
    </source>
</evidence>
<dbReference type="RefSeq" id="WP_353301512.1">
    <property type="nucleotide sequence ID" value="NZ_BAABWN010000001.1"/>
</dbReference>
<dbReference type="InterPro" id="IPR011042">
    <property type="entry name" value="6-blade_b-propeller_TolB-like"/>
</dbReference>
<dbReference type="Pfam" id="PF03022">
    <property type="entry name" value="MRJP"/>
    <property type="match status" value="1"/>
</dbReference>
<dbReference type="SUPFAM" id="SSF63829">
    <property type="entry name" value="Calcium-dependent phosphotriesterase"/>
    <property type="match status" value="1"/>
</dbReference>
<dbReference type="EMBL" id="BAABWN010000001">
    <property type="protein sequence ID" value="GAA6166629.1"/>
    <property type="molecule type" value="Genomic_DNA"/>
</dbReference>
<dbReference type="InterPro" id="IPR017996">
    <property type="entry name" value="MRJP/yellow-related"/>
</dbReference>
<name>A0ABQ0A4Q9_9GAMM</name>
<comment type="caution">
    <text evidence="4">The sequence shown here is derived from an EMBL/GenBank/DDBJ whole genome shotgun (WGS) entry which is preliminary data.</text>
</comment>
<keyword evidence="2" id="KW-0964">Secreted</keyword>